<sequence length="518" mass="54797">MEDSVPDMVSRAVWRRWSGRAVGLLMMGWLGCGGGPASIPQDHPDLTPFQPTQVRAQAPVAAASGFADQTGGGVFVSVMGQAVRMRLDGTLAPLENHPGNPVAPGKAHAVFRMGTGSALVEADNGLFLAQGGWLISPPWRDVLRAGLRATAATADGAVWLAHDSGLFRLRDGQLAALKVAGEALDGISALVAAPTEEGSSALWMLRQGEVRLVVQTAASAWQVRSVSLPLGTDERVVDLVGLGASVKGGAEIWALTSERLLRRSADGWRGVSLARKPTQVLASGRFVWVKAGDSLLSHDADASTWGLVSGVDTREFRFLAADESGCAWVQLGADTVALSRGPVPRVLGLYEGMTLVDDTLVVRARPAPGETPLSFAFELGGTRVPADGPSYCMGGVDVDGTLKPYSFLGLTPGPQTLSAVALYADGTETRRSVSFDYRPLSTEAVSWEKDIRPIHVARCARCHEAKGPGMDLSTYSLWKDNAARIIAAVREQRMPADGPLDPQLITLIQRWAATGANP</sequence>
<organism evidence="1 2">
    <name type="scientific">Melittangium boletus DSM 14713</name>
    <dbReference type="NCBI Taxonomy" id="1294270"/>
    <lineage>
        <taxon>Bacteria</taxon>
        <taxon>Pseudomonadati</taxon>
        <taxon>Myxococcota</taxon>
        <taxon>Myxococcia</taxon>
        <taxon>Myxococcales</taxon>
        <taxon>Cystobacterineae</taxon>
        <taxon>Archangiaceae</taxon>
        <taxon>Melittangium</taxon>
    </lineage>
</organism>
<accession>A0A250IGV5</accession>
<reference evidence="1 2" key="1">
    <citation type="submission" date="2017-06" db="EMBL/GenBank/DDBJ databases">
        <authorList>
            <person name="Kim H.J."/>
            <person name="Triplett B.A."/>
        </authorList>
    </citation>
    <scope>NUCLEOTIDE SEQUENCE [LARGE SCALE GENOMIC DNA]</scope>
    <source>
        <strain evidence="1 2">DSM 14713</strain>
    </source>
</reference>
<dbReference type="EMBL" id="CP022163">
    <property type="protein sequence ID" value="ATB30985.1"/>
    <property type="molecule type" value="Genomic_DNA"/>
</dbReference>
<dbReference type="Proteomes" id="UP000217289">
    <property type="component" value="Chromosome"/>
</dbReference>
<protein>
    <submittedName>
        <fullName evidence="1">Uncharacterized protein</fullName>
    </submittedName>
</protein>
<dbReference type="AlphaFoldDB" id="A0A250IGV5"/>
<evidence type="ECO:0000313" key="1">
    <source>
        <dbReference type="EMBL" id="ATB30985.1"/>
    </source>
</evidence>
<dbReference type="KEGG" id="mbd:MEBOL_004447"/>
<proteinExistence type="predicted"/>
<gene>
    <name evidence="1" type="ORF">MEBOL_004447</name>
</gene>
<name>A0A250IGV5_9BACT</name>
<evidence type="ECO:0000313" key="2">
    <source>
        <dbReference type="Proteomes" id="UP000217289"/>
    </source>
</evidence>
<keyword evidence="2" id="KW-1185">Reference proteome</keyword>